<evidence type="ECO:0000256" key="2">
    <source>
        <dbReference type="ARBA" id="ARBA00022705"/>
    </source>
</evidence>
<keyword evidence="6" id="KW-1185">Reference proteome</keyword>
<keyword evidence="1 4" id="KW-0639">Primosome</keyword>
<dbReference type="OrthoDB" id="5296916at2"/>
<reference evidence="5 6" key="1">
    <citation type="submission" date="2014-07" db="EMBL/GenBank/DDBJ databases">
        <authorList>
            <person name="McCorrison J."/>
            <person name="Sanka R."/>
            <person name="Torralba M."/>
            <person name="Gillis M."/>
            <person name="Haft D.H."/>
            <person name="Methe B."/>
            <person name="Sutton G."/>
            <person name="Nelson K.E."/>
        </authorList>
    </citation>
    <scope>NUCLEOTIDE SEQUENCE [LARGE SCALE GENOMIC DNA]</scope>
    <source>
        <strain evidence="5 6">DNF00040</strain>
    </source>
</reference>
<comment type="caution">
    <text evidence="5">The sequence shown here is derived from an EMBL/GenBank/DDBJ whole genome shotgun (WGS) entry which is preliminary data.</text>
</comment>
<evidence type="ECO:0000313" key="6">
    <source>
        <dbReference type="Proteomes" id="UP000029629"/>
    </source>
</evidence>
<evidence type="ECO:0000256" key="4">
    <source>
        <dbReference type="HAMAP-Rule" id="MF_00720"/>
    </source>
</evidence>
<dbReference type="AlphaFoldDB" id="A0A095Z2K2"/>
<evidence type="ECO:0000256" key="3">
    <source>
        <dbReference type="ARBA" id="ARBA00023125"/>
    </source>
</evidence>
<dbReference type="GO" id="GO:0003697">
    <property type="term" value="F:single-stranded DNA binding"/>
    <property type="evidence" value="ECO:0007669"/>
    <property type="project" value="UniProtKB-UniRule"/>
</dbReference>
<proteinExistence type="inferred from homology"/>
<protein>
    <recommendedName>
        <fullName evidence="4">Replication restart protein PriB</fullName>
    </recommendedName>
</protein>
<dbReference type="SUPFAM" id="SSF50249">
    <property type="entry name" value="Nucleic acid-binding proteins"/>
    <property type="match status" value="1"/>
</dbReference>
<evidence type="ECO:0000313" key="5">
    <source>
        <dbReference type="EMBL" id="KGF28848.1"/>
    </source>
</evidence>
<comment type="subunit">
    <text evidence="4">Homodimer. Interacts with PriA and DnaT. Component of the replication restart primosome. Primosome assembly occurs via a 'hand-off' mechanism. PriA binds to replication forks, subsequently PriB then DnaT bind; DnaT then displaces ssDNA to generate the helicase loading substrate.</text>
</comment>
<dbReference type="eggNOG" id="COG2965">
    <property type="taxonomic scope" value="Bacteria"/>
</dbReference>
<name>A0A095Z2K2_9BURK</name>
<sequence length="103" mass="11660">MNRVQLRLLLSEVQPLRYTPAGLSVLDLVLRHQSEVIEAAHPRQLDFELEARAIGEVAEALSRLELGSFIEVEGFLNSTRKDSRRLILHIQRFTVVASNSIIV</sequence>
<comment type="similarity">
    <text evidence="4">Belongs to the PriB family.</text>
</comment>
<dbReference type="Pfam" id="PF22657">
    <property type="entry name" value="SSB_1"/>
    <property type="match status" value="1"/>
</dbReference>
<evidence type="ECO:0000256" key="1">
    <source>
        <dbReference type="ARBA" id="ARBA00022515"/>
    </source>
</evidence>
<dbReference type="InterPro" id="IPR012340">
    <property type="entry name" value="NA-bd_OB-fold"/>
</dbReference>
<comment type="function">
    <text evidence="4">Involved in the restart of stalled replication forks, which reloads the replicative helicase on sites other than the origin of replication; the PriA-PriB pathway is the major replication restart pathway. During primosome assembly it facilitates complex formation between PriA and DnaT on DNA; stabilizes PriA on DNA. Stimulates the DNA unwinding activity of PriA helicase.</text>
</comment>
<dbReference type="Proteomes" id="UP000029629">
    <property type="component" value="Unassembled WGS sequence"/>
</dbReference>
<dbReference type="EMBL" id="JRNI01000046">
    <property type="protein sequence ID" value="KGF28848.1"/>
    <property type="molecule type" value="Genomic_DNA"/>
</dbReference>
<dbReference type="GeneID" id="93427822"/>
<keyword evidence="3 4" id="KW-0238">DNA-binding</keyword>
<dbReference type="RefSeq" id="WP_018027177.1">
    <property type="nucleotide sequence ID" value="NZ_JRNI01000046.1"/>
</dbReference>
<keyword evidence="2 4" id="KW-0235">DNA replication</keyword>
<dbReference type="InterPro" id="IPR000424">
    <property type="entry name" value="Primosome_PriB/ssb"/>
</dbReference>
<accession>A0A095Z2K2</accession>
<dbReference type="PIRSF" id="PIRSF003135">
    <property type="entry name" value="Primosomal_n"/>
    <property type="match status" value="1"/>
</dbReference>
<dbReference type="GO" id="GO:1990077">
    <property type="term" value="C:primosome complex"/>
    <property type="evidence" value="ECO:0007669"/>
    <property type="project" value="UniProtKB-UniRule"/>
</dbReference>
<dbReference type="GO" id="GO:0006269">
    <property type="term" value="P:DNA replication, synthesis of primer"/>
    <property type="evidence" value="ECO:0007669"/>
    <property type="project" value="UniProtKB-KW"/>
</dbReference>
<dbReference type="HAMAP" id="MF_00720">
    <property type="entry name" value="PriB"/>
    <property type="match status" value="1"/>
</dbReference>
<organism evidence="5 6">
    <name type="scientific">Oligella urethralis DNF00040</name>
    <dbReference type="NCBI Taxonomy" id="1401065"/>
    <lineage>
        <taxon>Bacteria</taxon>
        <taxon>Pseudomonadati</taxon>
        <taxon>Pseudomonadota</taxon>
        <taxon>Betaproteobacteria</taxon>
        <taxon>Burkholderiales</taxon>
        <taxon>Alcaligenaceae</taxon>
        <taxon>Oligella</taxon>
    </lineage>
</organism>
<dbReference type="InterPro" id="IPR023646">
    <property type="entry name" value="Prisomal_replication_PriB"/>
</dbReference>
<dbReference type="Gene3D" id="2.40.50.140">
    <property type="entry name" value="Nucleic acid-binding proteins"/>
    <property type="match status" value="1"/>
</dbReference>
<gene>
    <name evidence="4" type="primary">priB</name>
    <name evidence="5" type="ORF">HMPREF2130_09215</name>
</gene>
<dbReference type="PROSITE" id="PS50935">
    <property type="entry name" value="SSB"/>
    <property type="match status" value="1"/>
</dbReference>
<dbReference type="NCBIfam" id="TIGR04418">
    <property type="entry name" value="PriB_gamma"/>
    <property type="match status" value="1"/>
</dbReference>